<dbReference type="Proteomes" id="UP000075260">
    <property type="component" value="Unassembled WGS sequence"/>
</dbReference>
<keyword evidence="1" id="KW-0808">Transferase</keyword>
<dbReference type="Gene3D" id="3.30.200.20">
    <property type="entry name" value="Phosphorylase Kinase, domain 1"/>
    <property type="match status" value="1"/>
</dbReference>
<feature type="region of interest" description="Disordered" evidence="5">
    <location>
        <begin position="1"/>
        <end position="23"/>
    </location>
</feature>
<reference evidence="7 8" key="1">
    <citation type="submission" date="2014-02" db="EMBL/GenBank/DDBJ databases">
        <title>The small core and large imbalanced accessory genome model reveals a collaborative survival strategy of Sorangium cellulosum strains in nature.</title>
        <authorList>
            <person name="Han K."/>
            <person name="Peng R."/>
            <person name="Blom J."/>
            <person name="Li Y.-Z."/>
        </authorList>
    </citation>
    <scope>NUCLEOTIDE SEQUENCE [LARGE SCALE GENOMIC DNA]</scope>
    <source>
        <strain evidence="7 8">So0008-312</strain>
    </source>
</reference>
<dbReference type="PANTHER" id="PTHR43289:SF6">
    <property type="entry name" value="SERINE_THREONINE-PROTEIN KINASE NEKL-3"/>
    <property type="match status" value="1"/>
</dbReference>
<evidence type="ECO:0000256" key="3">
    <source>
        <dbReference type="ARBA" id="ARBA00022777"/>
    </source>
</evidence>
<dbReference type="PANTHER" id="PTHR43289">
    <property type="entry name" value="MITOGEN-ACTIVATED PROTEIN KINASE KINASE KINASE 20-RELATED"/>
    <property type="match status" value="1"/>
</dbReference>
<dbReference type="SMART" id="SM00220">
    <property type="entry name" value="S_TKc"/>
    <property type="match status" value="1"/>
</dbReference>
<dbReference type="PROSITE" id="PS50011">
    <property type="entry name" value="PROTEIN_KINASE_DOM"/>
    <property type="match status" value="1"/>
</dbReference>
<accession>A0A150QIB8</accession>
<evidence type="ECO:0000256" key="1">
    <source>
        <dbReference type="ARBA" id="ARBA00022679"/>
    </source>
</evidence>
<dbReference type="Pfam" id="PF00069">
    <property type="entry name" value="Pkinase"/>
    <property type="match status" value="1"/>
</dbReference>
<keyword evidence="2" id="KW-0547">Nucleotide-binding</keyword>
<dbReference type="GO" id="GO:0005524">
    <property type="term" value="F:ATP binding"/>
    <property type="evidence" value="ECO:0007669"/>
    <property type="project" value="UniProtKB-KW"/>
</dbReference>
<protein>
    <submittedName>
        <fullName evidence="7">Protein kinase</fullName>
    </submittedName>
</protein>
<dbReference type="EMBL" id="JEMA01000626">
    <property type="protein sequence ID" value="KYF67694.1"/>
    <property type="molecule type" value="Genomic_DNA"/>
</dbReference>
<dbReference type="InterPro" id="IPR000719">
    <property type="entry name" value="Prot_kinase_dom"/>
</dbReference>
<evidence type="ECO:0000259" key="6">
    <source>
        <dbReference type="PROSITE" id="PS50011"/>
    </source>
</evidence>
<name>A0A150QIB8_SORCE</name>
<keyword evidence="3 7" id="KW-0418">Kinase</keyword>
<evidence type="ECO:0000313" key="7">
    <source>
        <dbReference type="EMBL" id="KYF67694.1"/>
    </source>
</evidence>
<dbReference type="InterPro" id="IPR011009">
    <property type="entry name" value="Kinase-like_dom_sf"/>
</dbReference>
<dbReference type="Gene3D" id="1.10.510.10">
    <property type="entry name" value="Transferase(Phosphotransferase) domain 1"/>
    <property type="match status" value="1"/>
</dbReference>
<dbReference type="OrthoDB" id="5485607at2"/>
<proteinExistence type="predicted"/>
<gene>
    <name evidence="7" type="ORF">BE15_31300</name>
</gene>
<keyword evidence="4" id="KW-0067">ATP-binding</keyword>
<dbReference type="SUPFAM" id="SSF56112">
    <property type="entry name" value="Protein kinase-like (PK-like)"/>
    <property type="match status" value="1"/>
</dbReference>
<evidence type="ECO:0000256" key="2">
    <source>
        <dbReference type="ARBA" id="ARBA00022741"/>
    </source>
</evidence>
<evidence type="ECO:0000256" key="4">
    <source>
        <dbReference type="ARBA" id="ARBA00022840"/>
    </source>
</evidence>
<dbReference type="RefSeq" id="WP_061609667.1">
    <property type="nucleotide sequence ID" value="NZ_JEMA01000626.1"/>
</dbReference>
<dbReference type="CDD" id="cd14014">
    <property type="entry name" value="STKc_PknB_like"/>
    <property type="match status" value="1"/>
</dbReference>
<sequence length="459" mass="47921">MAATTKPHDLTGTLADEDPSASDDLAPGTLAGDFLVEEARSHGGFAVVYLAEQLGTGRPAALKVLRRRLAARSRILERFQQEAAALRRLAHPHIVEILGAGDLPDGRPYIAMEWLEGRTLRHELRARGALSAAEALAVVEEIGGALSAAHALGIVHRDVKAQNIMAIPRGGWFTTRLVDFGIAKLLEPERLDRGPIFTQSSVLGTPGSMAPEQIAGRPVDARTDVYALGLLLYELLTGQPAFQADNLIELEELQLFAPPPRAGDLVAVPPAVDAALARCLQKSPDARYPGVDALLADLRAAPLAARDEAAVSDAAALHVGVSLDAGDELDAAAFDDAEAVLALARRAAADAGLVTVVDGGGVLVGATTLPGDPEGGRAARARLVRAARALEATIAARPSPSPAVQVALVLHAAPARVQGARGQQRFQGGELLRLDEWTAGCSRSGLVITPAARAGTDER</sequence>
<organism evidence="7 8">
    <name type="scientific">Sorangium cellulosum</name>
    <name type="common">Polyangium cellulosum</name>
    <dbReference type="NCBI Taxonomy" id="56"/>
    <lineage>
        <taxon>Bacteria</taxon>
        <taxon>Pseudomonadati</taxon>
        <taxon>Myxococcota</taxon>
        <taxon>Polyangia</taxon>
        <taxon>Polyangiales</taxon>
        <taxon>Polyangiaceae</taxon>
        <taxon>Sorangium</taxon>
    </lineage>
</organism>
<comment type="caution">
    <text evidence="7">The sequence shown here is derived from an EMBL/GenBank/DDBJ whole genome shotgun (WGS) entry which is preliminary data.</text>
</comment>
<evidence type="ECO:0000313" key="8">
    <source>
        <dbReference type="Proteomes" id="UP000075260"/>
    </source>
</evidence>
<evidence type="ECO:0000256" key="5">
    <source>
        <dbReference type="SAM" id="MobiDB-lite"/>
    </source>
</evidence>
<dbReference type="AlphaFoldDB" id="A0A150QIB8"/>
<feature type="domain" description="Protein kinase" evidence="6">
    <location>
        <begin position="34"/>
        <end position="304"/>
    </location>
</feature>
<dbReference type="GO" id="GO:0004674">
    <property type="term" value="F:protein serine/threonine kinase activity"/>
    <property type="evidence" value="ECO:0007669"/>
    <property type="project" value="TreeGrafter"/>
</dbReference>